<evidence type="ECO:0000256" key="1">
    <source>
        <dbReference type="ARBA" id="ARBA00006485"/>
    </source>
</evidence>
<evidence type="ECO:0000259" key="4">
    <source>
        <dbReference type="PROSITE" id="PS50011"/>
    </source>
</evidence>
<proteinExistence type="inferred from homology"/>
<dbReference type="Gene3D" id="1.10.510.10">
    <property type="entry name" value="Transferase(Phosphotransferase) domain 1"/>
    <property type="match status" value="2"/>
</dbReference>
<dbReference type="SMART" id="SM00220">
    <property type="entry name" value="S_TKc"/>
    <property type="match status" value="1"/>
</dbReference>
<dbReference type="InterPro" id="IPR011009">
    <property type="entry name" value="Kinase-like_dom_sf"/>
</dbReference>
<name>A0ABR2KE09_9EUKA</name>
<sequence length="1995" mass="235687">MIEFRNEILSITNFLRTGGYKCSKRVESQGGTANIYEITDGDLNLRGKKYFASEFLQAYREFLLEKNMKSVFIIDPLCIYKKSKEEYYLIMNYHKQFRKLVDDFKKLFSYKEKEIGLIRDKNLNTLLISTSLFHAIRALHVQRIPILHHDIKPGNILIEEFQFIDGKVIKADISSDSSGIVYKAGSIFFAKLIDFGLTKELRDITYGNGTLIYRTRGKYTESSEVLCLAIILIMLIHNVSDIKKLKVDNLIIVNSRHFGYIQSFQFIDESKVSGLEKIVNMMIKQYYERKSNIHEIMDILTSSKLLDYIDNDFLSKEEIDKYFNILKQKNIIMNYILDFEKIAHEILGSTYKPFLFSMFHQKNNEFNQVSFESYQKAIYEKYDHLHQDKIQLFNEIAELHFEKNFFSFREISRLFSEKFKASSKISQYSINARLFKILTNLDFTETRSLNYFANAINHIVYSIRIEYQYNFQLSFGDDYKAKIGFLLIKSDLDKDDFKLSMINDTSFSLQFRERLNLIEDLDTEQIITSTFAQFLKFYKKKTDKKVSSSTVTINDDKDDEQSITTTFNKDEETTTDTLNKEENNQDEIADIDELKKNCEKAFTDTFYNDEQHNNLYDYIHNQYGEDAPFLFIMHIIVLYIRNENKSRQELIKKHPINVKKDDTINSKKGKFKKAELEQNNENKEDISQETCNDKDLFALPFDDDNNDEENIFIWNESFIWNIVMKFSEIIPDVLSAETSNKFSSYLSFINKLKEFKVSDDSLDEFFTKINKDRKFVDLREFVLNFNFNENSFLNEIKFIELISYFSADTANKMLQFCAGKGDSNSKMVTRYLHKIKDDLNSDESSFFYFKNSVKMNYKNVIMSFGKFTYNPKYSLEQILKDDKSNQLSSTTLSKIVLYLVDCLNYMTNLPFKIQIKLLLSNIYYDNEYERLILIINPSEQYEYGEILNDFVEVVKELSKANEKNISEINHLTIDFLSIITNYSTKENTCHYLPFQYLHNFFFDKTFNFTFYGTKLDEFNEFVQKEIKNPFYDNERFHHYAYELFGPSYIPKLNYLFTKTRKDSNLTKEKFVNELIKITKKSSLLTIYDESQTLLNIANLIEQFFDDDDSYNWIHKLNQLATPDNEHKKRNENENQLNNDLFKYTSNDQKIIPYIYHLMNDFVSPLEFSIGKDLYFKVPKDKYTNCKEFLKGSSLKYHFLCSLRSALYYLSNYCKSDFLLSKELTEDDIFVNRNGEAIVLPFKVNNTQMNTIIESVQEELQIENFSLMKIQYSISSYIPLSNENSKKIMKAFGMSYLTEFNDIITNLLFHPIAEDKDNPELTIIEIYEKFNNAIKELNYTDKTENVENSNKSYSSIDEYVLHLSERVSNLTPFFIQLLFKASQSKNKDISDKAKKNLQIFFNIVQIDGTRIEIVRSLNNISGESDIFESKYYENDKKNKFRKVAYKKMKEECQNIIYLQKIKNLLFILKSTEGIDNYAVNEIGFTCFGVIMDYYNSNLDKDTSAFEIGIPRLQLIYRIFDIVSFFHSHNIVHTDIKESNFLLNNKKIFLGDLLGIKKVDSLFNHTMYSPKYYGFNLKNFKEKDVYAVKIIVLDLLSTDPLPESEFCLATAFARANIDCPLKNFLPKDPKNIEQGKIPYEISRYKNLMIFNDMHMILNKSGKKKEQEKKEMSFKFKNILVSQQVLPESFQKILDEKLSNKKDFEEQMNEINHIEETNSMFFISFIISFADKLNTILPELKSNSSAMFNNLIDIFDSKINSFFDNELNILSFQAENLIYQRLCLNKFEGIIKIKDDLYFKLKSRLLDMMKSYADQSESTEKVRFIINILEEYNDPDVGYFYHLIFPLNGDKNENFKDDIELRFSNVCFYYYFSLKNPEYATPLEYYEDLIFEIFDNLSRNAAERNNFKLLLLGDGKLNKPKDDVIISIFFYMFISKRNEFHNLFYIFEEVVQYAIKYISPKYAENAPENEHLKFLIDTADFVSKNREKMLILDQALNE</sequence>
<keyword evidence="6" id="KW-1185">Reference proteome</keyword>
<dbReference type="PANTHER" id="PTHR24056">
    <property type="entry name" value="CELL DIVISION PROTEIN KINASE"/>
    <property type="match status" value="1"/>
</dbReference>
<evidence type="ECO:0000256" key="3">
    <source>
        <dbReference type="ARBA" id="ARBA00022840"/>
    </source>
</evidence>
<feature type="domain" description="Protein kinase" evidence="4">
    <location>
        <begin position="9"/>
        <end position="314"/>
    </location>
</feature>
<dbReference type="InterPro" id="IPR000719">
    <property type="entry name" value="Prot_kinase_dom"/>
</dbReference>
<organism evidence="5 6">
    <name type="scientific">Tritrichomonas musculus</name>
    <dbReference type="NCBI Taxonomy" id="1915356"/>
    <lineage>
        <taxon>Eukaryota</taxon>
        <taxon>Metamonada</taxon>
        <taxon>Parabasalia</taxon>
        <taxon>Tritrichomonadida</taxon>
        <taxon>Tritrichomonadidae</taxon>
        <taxon>Tritrichomonas</taxon>
    </lineage>
</organism>
<comment type="caution">
    <text evidence="5">The sequence shown here is derived from an EMBL/GenBank/DDBJ whole genome shotgun (WGS) entry which is preliminary data.</text>
</comment>
<accession>A0ABR2KE09</accession>
<keyword evidence="3" id="KW-0067">ATP-binding</keyword>
<dbReference type="Proteomes" id="UP001470230">
    <property type="component" value="Unassembled WGS sequence"/>
</dbReference>
<comment type="similarity">
    <text evidence="1">Belongs to the protein kinase superfamily. CMGC Ser/Thr protein kinase family. CDC2/CDKX subfamily.</text>
</comment>
<dbReference type="InterPro" id="IPR050108">
    <property type="entry name" value="CDK"/>
</dbReference>
<evidence type="ECO:0000256" key="2">
    <source>
        <dbReference type="ARBA" id="ARBA00022741"/>
    </source>
</evidence>
<evidence type="ECO:0000313" key="5">
    <source>
        <dbReference type="EMBL" id="KAK8889346.1"/>
    </source>
</evidence>
<feature type="domain" description="Protein kinase" evidence="4">
    <location>
        <begin position="1399"/>
        <end position="1719"/>
    </location>
</feature>
<evidence type="ECO:0000313" key="6">
    <source>
        <dbReference type="Proteomes" id="UP001470230"/>
    </source>
</evidence>
<keyword evidence="2" id="KW-0547">Nucleotide-binding</keyword>
<dbReference type="PROSITE" id="PS50011">
    <property type="entry name" value="PROTEIN_KINASE_DOM"/>
    <property type="match status" value="2"/>
</dbReference>
<dbReference type="Pfam" id="PF00069">
    <property type="entry name" value="Pkinase"/>
    <property type="match status" value="1"/>
</dbReference>
<gene>
    <name evidence="5" type="ORF">M9Y10_034092</name>
</gene>
<protein>
    <recommendedName>
        <fullName evidence="4">Protein kinase domain-containing protein</fullName>
    </recommendedName>
</protein>
<dbReference type="EMBL" id="JAPFFF010000005">
    <property type="protein sequence ID" value="KAK8889346.1"/>
    <property type="molecule type" value="Genomic_DNA"/>
</dbReference>
<dbReference type="PROSITE" id="PS00108">
    <property type="entry name" value="PROTEIN_KINASE_ST"/>
    <property type="match status" value="2"/>
</dbReference>
<dbReference type="SUPFAM" id="SSF56112">
    <property type="entry name" value="Protein kinase-like (PK-like)"/>
    <property type="match status" value="2"/>
</dbReference>
<reference evidence="5 6" key="1">
    <citation type="submission" date="2024-04" db="EMBL/GenBank/DDBJ databases">
        <title>Tritrichomonas musculus Genome.</title>
        <authorList>
            <person name="Alves-Ferreira E."/>
            <person name="Grigg M."/>
            <person name="Lorenzi H."/>
            <person name="Galac M."/>
        </authorList>
    </citation>
    <scope>NUCLEOTIDE SEQUENCE [LARGE SCALE GENOMIC DNA]</scope>
    <source>
        <strain evidence="5 6">EAF2021</strain>
    </source>
</reference>
<dbReference type="InterPro" id="IPR008271">
    <property type="entry name" value="Ser/Thr_kinase_AS"/>
</dbReference>